<dbReference type="EMBL" id="BSKO01000001">
    <property type="protein sequence ID" value="GLO66570.1"/>
    <property type="molecule type" value="Genomic_DNA"/>
</dbReference>
<evidence type="ECO:0000256" key="3">
    <source>
        <dbReference type="ARBA" id="ARBA00022801"/>
    </source>
</evidence>
<keyword evidence="2" id="KW-0479">Metal-binding</keyword>
<gene>
    <name evidence="6" type="primary">yqgX</name>
    <name evidence="6" type="ORF">MACH08_23540</name>
</gene>
<evidence type="ECO:0000259" key="5">
    <source>
        <dbReference type="SMART" id="SM00849"/>
    </source>
</evidence>
<evidence type="ECO:0000313" key="6">
    <source>
        <dbReference type="EMBL" id="GLO66570.1"/>
    </source>
</evidence>
<keyword evidence="4" id="KW-0862">Zinc</keyword>
<evidence type="ECO:0000256" key="2">
    <source>
        <dbReference type="ARBA" id="ARBA00022723"/>
    </source>
</evidence>
<dbReference type="InterPro" id="IPR001279">
    <property type="entry name" value="Metallo-B-lactamas"/>
</dbReference>
<dbReference type="SMART" id="SM00849">
    <property type="entry name" value="Lactamase_B"/>
    <property type="match status" value="1"/>
</dbReference>
<dbReference type="InterPro" id="IPR036866">
    <property type="entry name" value="RibonucZ/Hydroxyglut_hydro"/>
</dbReference>
<comment type="caution">
    <text evidence="6">The sequence shown here is derived from an EMBL/GenBank/DDBJ whole genome shotgun (WGS) entry which is preliminary data.</text>
</comment>
<protein>
    <submittedName>
        <fullName evidence="6">Metallo-hydrolase YqgX</fullName>
    </submittedName>
</protein>
<reference evidence="6 7" key="1">
    <citation type="submission" date="2023-02" db="EMBL/GenBank/DDBJ databases">
        <title>Oceanobacillus kimchii IFOP_LL358 isolated form Alexandrium catenella lab strain.</title>
        <authorList>
            <person name="Gajardo G."/>
            <person name="Ueki S."/>
            <person name="Maruyama F."/>
        </authorList>
    </citation>
    <scope>NUCLEOTIDE SEQUENCE [LARGE SCALE GENOMIC DNA]</scope>
    <source>
        <strain evidence="6 7">IFOP_LL358</strain>
    </source>
</reference>
<organism evidence="6 7">
    <name type="scientific">Oceanobacillus kimchii</name>
    <dbReference type="NCBI Taxonomy" id="746691"/>
    <lineage>
        <taxon>Bacteria</taxon>
        <taxon>Bacillati</taxon>
        <taxon>Bacillota</taxon>
        <taxon>Bacilli</taxon>
        <taxon>Bacillales</taxon>
        <taxon>Bacillaceae</taxon>
        <taxon>Oceanobacillus</taxon>
    </lineage>
</organism>
<accession>A0ABQ5TKM6</accession>
<dbReference type="SUPFAM" id="SSF56281">
    <property type="entry name" value="Metallo-hydrolase/oxidoreductase"/>
    <property type="match status" value="1"/>
</dbReference>
<dbReference type="PANTHER" id="PTHR46233:SF3">
    <property type="entry name" value="HYDROXYACYLGLUTATHIONE HYDROLASE GLOC"/>
    <property type="match status" value="1"/>
</dbReference>
<dbReference type="PANTHER" id="PTHR46233">
    <property type="entry name" value="HYDROXYACYLGLUTATHIONE HYDROLASE GLOC"/>
    <property type="match status" value="1"/>
</dbReference>
<feature type="domain" description="Metallo-beta-lactamase" evidence="5">
    <location>
        <begin position="12"/>
        <end position="189"/>
    </location>
</feature>
<dbReference type="Proteomes" id="UP001275436">
    <property type="component" value="Unassembled WGS sequence"/>
</dbReference>
<proteinExistence type="predicted"/>
<keyword evidence="7" id="KW-1185">Reference proteome</keyword>
<dbReference type="RefSeq" id="WP_077596509.1">
    <property type="nucleotide sequence ID" value="NZ_BSKO01000001.1"/>
</dbReference>
<sequence>MEIIARPVGMVQANCYILKEGSNGIVVDPGGDAEIILSIIKEHNLDINAILLTHAHFDHIGALEQIRQKTNAPVYLHQAEHEWLSDPNLNGSYKLIGQSIVAAPAEFSVVEGGLTIGEFSMQVYHTPGHSPGSVSYIFPEQQLVISGDVLFQKGIGRTDLPGGDIDVLEHSIREKLYQLPEKYQVLSGHGPITTIQAEKDGNPFFQA</sequence>
<dbReference type="Gene3D" id="3.60.15.10">
    <property type="entry name" value="Ribonuclease Z/Hydroxyacylglutathione hydrolase-like"/>
    <property type="match status" value="1"/>
</dbReference>
<dbReference type="InterPro" id="IPR051453">
    <property type="entry name" value="MBL_Glyoxalase_II"/>
</dbReference>
<evidence type="ECO:0000313" key="7">
    <source>
        <dbReference type="Proteomes" id="UP001275436"/>
    </source>
</evidence>
<dbReference type="Pfam" id="PF00753">
    <property type="entry name" value="Lactamase_B"/>
    <property type="match status" value="1"/>
</dbReference>
<comment type="cofactor">
    <cofactor evidence="1">
        <name>Zn(2+)</name>
        <dbReference type="ChEBI" id="CHEBI:29105"/>
    </cofactor>
</comment>
<name>A0ABQ5TKM6_9BACI</name>
<keyword evidence="3" id="KW-0378">Hydrolase</keyword>
<evidence type="ECO:0000256" key="4">
    <source>
        <dbReference type="ARBA" id="ARBA00022833"/>
    </source>
</evidence>
<dbReference type="CDD" id="cd06262">
    <property type="entry name" value="metallo-hydrolase-like_MBL-fold"/>
    <property type="match status" value="1"/>
</dbReference>
<evidence type="ECO:0000256" key="1">
    <source>
        <dbReference type="ARBA" id="ARBA00001947"/>
    </source>
</evidence>